<evidence type="ECO:0000256" key="4">
    <source>
        <dbReference type="ARBA" id="ARBA00022692"/>
    </source>
</evidence>
<protein>
    <submittedName>
        <fullName evidence="7">Uncharacterized protein</fullName>
    </submittedName>
</protein>
<organism evidence="7 8">
    <name type="scientific">Luteibacter rhizovicinus DSM 16549</name>
    <dbReference type="NCBI Taxonomy" id="1440763"/>
    <lineage>
        <taxon>Bacteria</taxon>
        <taxon>Pseudomonadati</taxon>
        <taxon>Pseudomonadota</taxon>
        <taxon>Gammaproteobacteria</taxon>
        <taxon>Lysobacterales</taxon>
        <taxon>Rhodanobacteraceae</taxon>
        <taxon>Luteibacter</taxon>
    </lineage>
</organism>
<evidence type="ECO:0000256" key="6">
    <source>
        <dbReference type="ARBA" id="ARBA00023136"/>
    </source>
</evidence>
<gene>
    <name evidence="7" type="ORF">BJI69_17370</name>
</gene>
<accession>A0A0G9H1T6</accession>
<reference evidence="8" key="1">
    <citation type="submission" date="2016-09" db="EMBL/GenBank/DDBJ databases">
        <authorList>
            <person name="Lysoe E."/>
        </authorList>
    </citation>
    <scope>NUCLEOTIDE SEQUENCE [LARGE SCALE GENOMIC DNA]</scope>
    <source>
        <strain evidence="8">LJ96T</strain>
    </source>
</reference>
<dbReference type="OrthoDB" id="8771795at2"/>
<keyword evidence="5" id="KW-1133">Transmembrane helix</keyword>
<keyword evidence="3" id="KW-1003">Cell membrane</keyword>
<keyword evidence="4" id="KW-0812">Transmembrane</keyword>
<dbReference type="EMBL" id="CP017480">
    <property type="protein sequence ID" value="APG05499.1"/>
    <property type="molecule type" value="Genomic_DNA"/>
</dbReference>
<keyword evidence="6" id="KW-0472">Membrane</keyword>
<dbReference type="PANTHER" id="PTHR43299:SF1">
    <property type="entry name" value="UPF0718 PROTEIN YRAQ"/>
    <property type="match status" value="1"/>
</dbReference>
<evidence type="ECO:0000256" key="2">
    <source>
        <dbReference type="ARBA" id="ARBA00006386"/>
    </source>
</evidence>
<keyword evidence="8" id="KW-1185">Reference proteome</keyword>
<dbReference type="RefSeq" id="WP_046969287.1">
    <property type="nucleotide sequence ID" value="NZ_CP017480.1"/>
</dbReference>
<evidence type="ECO:0000256" key="1">
    <source>
        <dbReference type="ARBA" id="ARBA00004651"/>
    </source>
</evidence>
<dbReference type="AlphaFoldDB" id="A0A0G9H1T6"/>
<comment type="similarity">
    <text evidence="2">Belongs to the UPF0718 family.</text>
</comment>
<dbReference type="PATRIC" id="fig|1440763.5.peg.3910"/>
<sequence length="359" mass="37890">MPVALRSTRTVRWSVFLLLAVAGLFYVKWFPYYGRAFDAASHHSIGKSILMGDASSAPDPSWSAALGYAVAYGKAIWKAMVLGLLLGSALQALIPASWVQRALGSSSFAGTVAGGLMGIPGMMCTCCAAPVVVGLRKQRAAAGPSVAFWLANTMLNPATLVFTGFVLGWNWTLLRIVLSVPMVFGLGYLANRFVTDASTVRATTAPADRASDNLASDNEGQSLTEIGRRWLTVFVRMTVRLIPEYIVIVLLLGAARAWMFPHVGPAVGEQWFWILALAVAGMLFVIPTAGEVPIVQAMLALGMGVGPAAALLFTLPPVSLPSMAMLGRSLPLRLLLSLAAAVVAFGVLAGLIAAGLDMR</sequence>
<dbReference type="PANTHER" id="PTHR43299">
    <property type="entry name" value="UPF0718 PROTEIN YRAQ"/>
    <property type="match status" value="1"/>
</dbReference>
<evidence type="ECO:0000256" key="3">
    <source>
        <dbReference type="ARBA" id="ARBA00022475"/>
    </source>
</evidence>
<dbReference type="KEGG" id="lrz:BJI69_17370"/>
<dbReference type="Proteomes" id="UP000182987">
    <property type="component" value="Chromosome"/>
</dbReference>
<dbReference type="InterPro" id="IPR005524">
    <property type="entry name" value="DUF318"/>
</dbReference>
<evidence type="ECO:0000313" key="7">
    <source>
        <dbReference type="EMBL" id="APG05499.1"/>
    </source>
</evidence>
<dbReference type="Pfam" id="PF03773">
    <property type="entry name" value="ArsP_1"/>
    <property type="match status" value="1"/>
</dbReference>
<name>A0A0G9H1T6_9GAMM</name>
<dbReference type="GO" id="GO:0005886">
    <property type="term" value="C:plasma membrane"/>
    <property type="evidence" value="ECO:0007669"/>
    <property type="project" value="UniProtKB-SubCell"/>
</dbReference>
<dbReference type="STRING" id="1440763.BJI69_17370"/>
<evidence type="ECO:0000256" key="5">
    <source>
        <dbReference type="ARBA" id="ARBA00022989"/>
    </source>
</evidence>
<evidence type="ECO:0000313" key="8">
    <source>
        <dbReference type="Proteomes" id="UP000182987"/>
    </source>
</evidence>
<comment type="subcellular location">
    <subcellularLocation>
        <location evidence="1">Cell membrane</location>
        <topology evidence="1">Multi-pass membrane protein</topology>
    </subcellularLocation>
</comment>
<proteinExistence type="inferred from homology"/>